<comment type="caution">
    <text evidence="2">The sequence shown here is derived from an EMBL/GenBank/DDBJ whole genome shotgun (WGS) entry which is preliminary data.</text>
</comment>
<dbReference type="Gene3D" id="2.60.120.620">
    <property type="entry name" value="q2cbj1_9rhob like domain"/>
    <property type="match status" value="1"/>
</dbReference>
<dbReference type="AlphaFoldDB" id="A0A941DBQ3"/>
<evidence type="ECO:0000313" key="2">
    <source>
        <dbReference type="EMBL" id="MBR7745753.1"/>
    </source>
</evidence>
<protein>
    <submittedName>
        <fullName evidence="2">2OG-Fe(II) oxygenase</fullName>
    </submittedName>
</protein>
<gene>
    <name evidence="2" type="ORF">KDM92_04115</name>
</gene>
<reference evidence="2 3" key="1">
    <citation type="submission" date="2021-04" db="EMBL/GenBank/DDBJ databases">
        <title>novel species isolated from subtropical streams in China.</title>
        <authorList>
            <person name="Lu H."/>
        </authorList>
    </citation>
    <scope>NUCLEOTIDE SEQUENCE [LARGE SCALE GENOMIC DNA]</scope>
    <source>
        <strain evidence="2 3">BYS107W</strain>
    </source>
</reference>
<accession>A0A941DBQ3</accession>
<feature type="domain" description="Fe2OG dioxygenase" evidence="1">
    <location>
        <begin position="33"/>
        <end position="121"/>
    </location>
</feature>
<evidence type="ECO:0000313" key="3">
    <source>
        <dbReference type="Proteomes" id="UP000680158"/>
    </source>
</evidence>
<proteinExistence type="predicted"/>
<dbReference type="Proteomes" id="UP000680158">
    <property type="component" value="Unassembled WGS sequence"/>
</dbReference>
<evidence type="ECO:0000259" key="1">
    <source>
        <dbReference type="PROSITE" id="PS51471"/>
    </source>
</evidence>
<organism evidence="2 3">
    <name type="scientific">Undibacterium baiyunense</name>
    <dbReference type="NCBI Taxonomy" id="2828731"/>
    <lineage>
        <taxon>Bacteria</taxon>
        <taxon>Pseudomonadati</taxon>
        <taxon>Pseudomonadota</taxon>
        <taxon>Betaproteobacteria</taxon>
        <taxon>Burkholderiales</taxon>
        <taxon>Oxalobacteraceae</taxon>
        <taxon>Undibacterium</taxon>
    </lineage>
</organism>
<dbReference type="PROSITE" id="PS51471">
    <property type="entry name" value="FE2OG_OXY"/>
    <property type="match status" value="1"/>
</dbReference>
<dbReference type="InterPro" id="IPR005123">
    <property type="entry name" value="Oxoglu/Fe-dep_dioxygenase_dom"/>
</dbReference>
<sequence>MTNPIQNYLSKAFRWQRGRQGTGYDKMLLLTASWPIPFDSYLIRYPEGSAIPPHVDQVKSGRHFRLNIILKSPKSGGEFICKDPLFATSRIKLFRPDVSEHSVTQVVDGSRYVFSLGWVLGKNTKT</sequence>
<dbReference type="RefSeq" id="WP_212683130.1">
    <property type="nucleotide sequence ID" value="NZ_JAGSPM010000002.1"/>
</dbReference>
<keyword evidence="3" id="KW-1185">Reference proteome</keyword>
<dbReference type="EMBL" id="JAGSPM010000002">
    <property type="protein sequence ID" value="MBR7745753.1"/>
    <property type="molecule type" value="Genomic_DNA"/>
</dbReference>
<name>A0A941DBQ3_9BURK</name>